<evidence type="ECO:0000256" key="2">
    <source>
        <dbReference type="ARBA" id="ARBA00023157"/>
    </source>
</evidence>
<dbReference type="PROSITE" id="PS00194">
    <property type="entry name" value="THIOREDOXIN_1"/>
    <property type="match status" value="1"/>
</dbReference>
<dbReference type="AlphaFoldDB" id="R9PCJ8"/>
<dbReference type="PANTHER" id="PTHR46115">
    <property type="entry name" value="THIOREDOXIN-LIKE PROTEIN 1"/>
    <property type="match status" value="1"/>
</dbReference>
<keyword evidence="2" id="KW-1015">Disulfide bond</keyword>
<name>R9PCJ8_PSEHS</name>
<dbReference type="STRING" id="1305764.R9PCJ8"/>
<reference evidence="5" key="1">
    <citation type="journal article" date="2013" name="Genome Announc.">
        <title>Draft genome sequence of the basidiomycetous yeast-like fungus Pseudozyma hubeiensis SY62, which produces an abundant amount of the biosurfactant mannosylerythritol lipids.</title>
        <authorList>
            <person name="Konishi M."/>
            <person name="Hatada Y."/>
            <person name="Horiuchi J."/>
        </authorList>
    </citation>
    <scope>NUCLEOTIDE SEQUENCE [LARGE SCALE GENOMIC DNA]</scope>
    <source>
        <strain evidence="5">SY62</strain>
    </source>
</reference>
<dbReference type="RefSeq" id="XP_012192671.1">
    <property type="nucleotide sequence ID" value="XM_012337281.1"/>
</dbReference>
<dbReference type="Gene3D" id="3.40.30.10">
    <property type="entry name" value="Glutaredoxin"/>
    <property type="match status" value="1"/>
</dbReference>
<feature type="domain" description="Thioredoxin" evidence="3">
    <location>
        <begin position="1"/>
        <end position="108"/>
    </location>
</feature>
<keyword evidence="5" id="KW-1185">Reference proteome</keyword>
<dbReference type="InterPro" id="IPR005746">
    <property type="entry name" value="Thioredoxin"/>
</dbReference>
<dbReference type="SUPFAM" id="SSF52833">
    <property type="entry name" value="Thioredoxin-like"/>
    <property type="match status" value="1"/>
</dbReference>
<accession>R9PCJ8</accession>
<dbReference type="Pfam" id="PF00085">
    <property type="entry name" value="Thioredoxin"/>
    <property type="match status" value="1"/>
</dbReference>
<evidence type="ECO:0000259" key="3">
    <source>
        <dbReference type="PROSITE" id="PS51352"/>
    </source>
</evidence>
<dbReference type="OrthoDB" id="2121326at2759"/>
<dbReference type="HOGENOM" id="CLU_1705035_0_0_1"/>
<evidence type="ECO:0000256" key="1">
    <source>
        <dbReference type="ARBA" id="ARBA00020570"/>
    </source>
</evidence>
<proteinExistence type="predicted"/>
<organism evidence="4 5">
    <name type="scientific">Pseudozyma hubeiensis (strain SY62)</name>
    <name type="common">Yeast</name>
    <dbReference type="NCBI Taxonomy" id="1305764"/>
    <lineage>
        <taxon>Eukaryota</taxon>
        <taxon>Fungi</taxon>
        <taxon>Dikarya</taxon>
        <taxon>Basidiomycota</taxon>
        <taxon>Ustilaginomycotina</taxon>
        <taxon>Ustilaginomycetes</taxon>
        <taxon>Ustilaginales</taxon>
        <taxon>Ustilaginaceae</taxon>
        <taxon>Pseudozyma</taxon>
    </lineage>
</organism>
<dbReference type="NCBIfam" id="TIGR01068">
    <property type="entry name" value="thioredoxin"/>
    <property type="match status" value="1"/>
</dbReference>
<dbReference type="FunFam" id="3.40.30.10:FF:000245">
    <property type="entry name" value="Thioredoxin"/>
    <property type="match status" value="1"/>
</dbReference>
<protein>
    <recommendedName>
        <fullName evidence="1">Thioredoxin</fullName>
    </recommendedName>
</protein>
<dbReference type="InterPro" id="IPR017937">
    <property type="entry name" value="Thioredoxin_CS"/>
</dbReference>
<dbReference type="PROSITE" id="PS51352">
    <property type="entry name" value="THIOREDOXIN_2"/>
    <property type="match status" value="1"/>
</dbReference>
<dbReference type="Proteomes" id="UP000014071">
    <property type="component" value="Unassembled WGS sequence"/>
</dbReference>
<dbReference type="eggNOG" id="KOG0907">
    <property type="taxonomic scope" value="Eukaryota"/>
</dbReference>
<dbReference type="GO" id="GO:0015035">
    <property type="term" value="F:protein-disulfide reductase activity"/>
    <property type="evidence" value="ECO:0007669"/>
    <property type="project" value="InterPro"/>
</dbReference>
<gene>
    <name evidence="4" type="ORF">PHSY_006681</name>
</gene>
<dbReference type="InterPro" id="IPR036249">
    <property type="entry name" value="Thioredoxin-like_sf"/>
</dbReference>
<dbReference type="InterPro" id="IPR013766">
    <property type="entry name" value="Thioredoxin_domain"/>
</dbReference>
<dbReference type="EMBL" id="DF238822">
    <property type="protein sequence ID" value="GAC99084.1"/>
    <property type="molecule type" value="Genomic_DNA"/>
</dbReference>
<evidence type="ECO:0000313" key="5">
    <source>
        <dbReference type="Proteomes" id="UP000014071"/>
    </source>
</evidence>
<sequence>MVVKAIESYEEFQTLINGDKPVVIDFWATWCGPCRVIGPIFEKISETPAGDKLGFYKVDVDAQEKIAAEVGIKAMPTFVFFKDGKNVKQVLGANPQALQVGSLRILASGEVSCPHSNGQRCARRTSLRANGRRDRYADRYAMVLVMLVHTSEEE</sequence>
<evidence type="ECO:0000313" key="4">
    <source>
        <dbReference type="EMBL" id="GAC99084.1"/>
    </source>
</evidence>
<dbReference type="PRINTS" id="PR00421">
    <property type="entry name" value="THIOREDOXIN"/>
</dbReference>
<dbReference type="GeneID" id="24111950"/>
<dbReference type="CDD" id="cd02947">
    <property type="entry name" value="TRX_family"/>
    <property type="match status" value="1"/>
</dbReference>